<dbReference type="KEGG" id="atx:GCD22_01762"/>
<sequence>MWGFFSVEFKSGAQGTEGRRGNTRFAGTGDTANFICFHHGILPHTSNPVLCLCVNITANKLNRRAAVPRYDTEFRH</sequence>
<protein>
    <submittedName>
        <fullName evidence="1">Uncharacterized protein</fullName>
    </submittedName>
</protein>
<dbReference type="Proteomes" id="UP000363590">
    <property type="component" value="Chromosome"/>
</dbReference>
<proteinExistence type="predicted"/>
<reference evidence="1 2" key="1">
    <citation type="submission" date="2019-10" db="EMBL/GenBank/DDBJ databases">
        <authorList>
            <person name="Wang R."/>
        </authorList>
    </citation>
    <scope>NUCLEOTIDE SEQUENCE [LARGE SCALE GENOMIC DNA]</scope>
    <source>
        <strain evidence="1 2">ATCC 19377</strain>
    </source>
</reference>
<gene>
    <name evidence="1" type="ORF">GCD22_01762</name>
</gene>
<dbReference type="AlphaFoldDB" id="A0A5P9XQZ2"/>
<evidence type="ECO:0000313" key="2">
    <source>
        <dbReference type="Proteomes" id="UP000363590"/>
    </source>
</evidence>
<organism evidence="1 2">
    <name type="scientific">Acidithiobacillus thiooxidans ATCC 19377</name>
    <dbReference type="NCBI Taxonomy" id="637390"/>
    <lineage>
        <taxon>Bacteria</taxon>
        <taxon>Pseudomonadati</taxon>
        <taxon>Pseudomonadota</taxon>
        <taxon>Acidithiobacillia</taxon>
        <taxon>Acidithiobacillales</taxon>
        <taxon>Acidithiobacillaceae</taxon>
        <taxon>Acidithiobacillus</taxon>
    </lineage>
</organism>
<name>A0A5P9XQZ2_ACITH</name>
<evidence type="ECO:0000313" key="1">
    <source>
        <dbReference type="EMBL" id="QFX96049.1"/>
    </source>
</evidence>
<accession>A0A5P9XQZ2</accession>
<dbReference type="EMBL" id="CP045571">
    <property type="protein sequence ID" value="QFX96049.1"/>
    <property type="molecule type" value="Genomic_DNA"/>
</dbReference>